<evidence type="ECO:0000313" key="1">
    <source>
        <dbReference type="EMBL" id="ACV07590.1"/>
    </source>
</evidence>
<dbReference type="KEGG" id="kse:Ksed_26390"/>
<dbReference type="AlphaFoldDB" id="C7NGR8"/>
<keyword evidence="2" id="KW-1185">Reference proteome</keyword>
<sequence>MVDIVCVCGMQMSATAGASHTGGSMNKKLTGLMVAAATICATPMIAQAAGTTDGSGCKIYASKPYAASGGVVKGYVSRFGSACSSSDVTGKLIHARWGPDLVVADYTGYLKGERKYLSTRGTNGDVYFTKIYGTSGSSVASDRFTF</sequence>
<dbReference type="Proteomes" id="UP000006666">
    <property type="component" value="Chromosome"/>
</dbReference>
<gene>
    <name evidence="1" type="ordered locus">Ksed_26390</name>
</gene>
<proteinExistence type="predicted"/>
<dbReference type="HOGENOM" id="CLU_1775004_0_0_11"/>
<accession>C7NGR8</accession>
<protein>
    <submittedName>
        <fullName evidence="1">Uncharacterized protein</fullName>
    </submittedName>
</protein>
<name>C7NGR8_KYTSD</name>
<dbReference type="STRING" id="478801.Ksed_26390"/>
<evidence type="ECO:0000313" key="2">
    <source>
        <dbReference type="Proteomes" id="UP000006666"/>
    </source>
</evidence>
<dbReference type="EMBL" id="CP001686">
    <property type="protein sequence ID" value="ACV07590.1"/>
    <property type="molecule type" value="Genomic_DNA"/>
</dbReference>
<organism evidence="1 2">
    <name type="scientific">Kytococcus sedentarius (strain ATCC 14392 / DSM 20547 / JCM 11482 / CCUG 33030 / NBRC 15357 / NCTC 11040 / CCM 314 / 541)</name>
    <name type="common">Micrococcus sedentarius</name>
    <dbReference type="NCBI Taxonomy" id="478801"/>
    <lineage>
        <taxon>Bacteria</taxon>
        <taxon>Bacillati</taxon>
        <taxon>Actinomycetota</taxon>
        <taxon>Actinomycetes</taxon>
        <taxon>Micrococcales</taxon>
        <taxon>Kytococcaceae</taxon>
        <taxon>Kytococcus</taxon>
    </lineage>
</organism>
<reference evidence="1 2" key="1">
    <citation type="journal article" date="2009" name="Stand. Genomic Sci.">
        <title>Complete genome sequence of Kytococcus sedentarius type strain (541).</title>
        <authorList>
            <person name="Sims D."/>
            <person name="Brettin T."/>
            <person name="Detter J.C."/>
            <person name="Han C."/>
            <person name="Lapidus A."/>
            <person name="Copeland A."/>
            <person name="Glavina Del Rio T."/>
            <person name="Nolan M."/>
            <person name="Chen F."/>
            <person name="Lucas S."/>
            <person name="Tice H."/>
            <person name="Cheng J.F."/>
            <person name="Bruce D."/>
            <person name="Goodwin L."/>
            <person name="Pitluck S."/>
            <person name="Ovchinnikova G."/>
            <person name="Pati A."/>
            <person name="Ivanova N."/>
            <person name="Mavrommatis K."/>
            <person name="Chen A."/>
            <person name="Palaniappan K."/>
            <person name="D'haeseleer P."/>
            <person name="Chain P."/>
            <person name="Bristow J."/>
            <person name="Eisen J.A."/>
            <person name="Markowitz V."/>
            <person name="Hugenholtz P."/>
            <person name="Schneider S."/>
            <person name="Goker M."/>
            <person name="Pukall R."/>
            <person name="Kyrpides N.C."/>
            <person name="Klenk H.P."/>
        </authorList>
    </citation>
    <scope>NUCLEOTIDE SEQUENCE [LARGE SCALE GENOMIC DNA]</scope>
    <source>
        <strain evidence="2">ATCC 14392 / DSM 20547 / JCM 11482 / CCUG 33030 / NBRC 15357 / NCTC 11040 / CCM 314 / 541</strain>
    </source>
</reference>